<dbReference type="Gene3D" id="2.60.40.150">
    <property type="entry name" value="C2 domain"/>
    <property type="match status" value="1"/>
</dbReference>
<evidence type="ECO:0000256" key="4">
    <source>
        <dbReference type="SAM" id="Coils"/>
    </source>
</evidence>
<dbReference type="Proteomes" id="UP000529728">
    <property type="component" value="Unassembled WGS sequence"/>
</dbReference>
<dbReference type="SMART" id="SM00239">
    <property type="entry name" value="C2"/>
    <property type="match status" value="1"/>
</dbReference>
<feature type="non-terminal residue" evidence="7">
    <location>
        <position position="832"/>
    </location>
</feature>
<dbReference type="FunFam" id="2.60.40.150:FF:000104">
    <property type="entry name" value="coiled-coil and C2 domain-containing protein 1B"/>
    <property type="match status" value="1"/>
</dbReference>
<dbReference type="InterPro" id="IPR035892">
    <property type="entry name" value="C2_domain_sf"/>
</dbReference>
<dbReference type="InterPro" id="IPR039725">
    <property type="entry name" value="CC2D1A/B"/>
</dbReference>
<gene>
    <name evidence="7" type="primary">Cc2d1b</name>
    <name evidence="7" type="ORF">REGSAT_R08570</name>
</gene>
<dbReference type="EMBL" id="VWZN01021076">
    <property type="protein sequence ID" value="NWR52800.1"/>
    <property type="molecule type" value="Genomic_DNA"/>
</dbReference>
<dbReference type="Pfam" id="PF21528">
    <property type="entry name" value="CC2D1A-B_DM14"/>
    <property type="match status" value="4"/>
</dbReference>
<dbReference type="PANTHER" id="PTHR13076">
    <property type="entry name" value="COILED-COIL AND C2 DOMAIN-CONTAINING PROTEIN 1-LIKE"/>
    <property type="match status" value="1"/>
</dbReference>
<feature type="coiled-coil region" evidence="4">
    <location>
        <begin position="53"/>
        <end position="81"/>
    </location>
</feature>
<dbReference type="OrthoDB" id="19996at2759"/>
<feature type="compositionally biased region" description="Acidic residues" evidence="5">
    <location>
        <begin position="447"/>
        <end position="456"/>
    </location>
</feature>
<dbReference type="PANTHER" id="PTHR13076:SF5">
    <property type="entry name" value="COILED-COIL AND C2 DOMAIN-CONTAINING PROTEIN 1B"/>
    <property type="match status" value="1"/>
</dbReference>
<name>A0A7K4Y199_REGSA</name>
<organism evidence="7 8">
    <name type="scientific">Regulus satrapa</name>
    <name type="common">Golden-crowned kinglet</name>
    <dbReference type="NCBI Taxonomy" id="13245"/>
    <lineage>
        <taxon>Eukaryota</taxon>
        <taxon>Metazoa</taxon>
        <taxon>Chordata</taxon>
        <taxon>Craniata</taxon>
        <taxon>Vertebrata</taxon>
        <taxon>Euteleostomi</taxon>
        <taxon>Archelosauria</taxon>
        <taxon>Archosauria</taxon>
        <taxon>Dinosauria</taxon>
        <taxon>Saurischia</taxon>
        <taxon>Theropoda</taxon>
        <taxon>Coelurosauria</taxon>
        <taxon>Aves</taxon>
        <taxon>Neognathae</taxon>
        <taxon>Neoaves</taxon>
        <taxon>Telluraves</taxon>
        <taxon>Australaves</taxon>
        <taxon>Passeriformes</taxon>
        <taxon>Regulidae</taxon>
        <taxon>Regulus</taxon>
    </lineage>
</organism>
<feature type="non-terminal residue" evidence="7">
    <location>
        <position position="1"/>
    </location>
</feature>
<feature type="region of interest" description="Disordered" evidence="5">
    <location>
        <begin position="445"/>
        <end position="509"/>
    </location>
</feature>
<keyword evidence="8" id="KW-1185">Reference proteome</keyword>
<feature type="region of interest" description="Disordered" evidence="5">
    <location>
        <begin position="96"/>
        <end position="120"/>
    </location>
</feature>
<evidence type="ECO:0000256" key="1">
    <source>
        <dbReference type="ARBA" id="ARBA00010672"/>
    </source>
</evidence>
<evidence type="ECO:0000313" key="8">
    <source>
        <dbReference type="Proteomes" id="UP000529728"/>
    </source>
</evidence>
<feature type="domain" description="C2" evidence="6">
    <location>
        <begin position="659"/>
        <end position="793"/>
    </location>
</feature>
<protein>
    <recommendedName>
        <fullName evidence="3">Coiled-coil and C2 domain-containing protein 1B</fullName>
    </recommendedName>
</protein>
<evidence type="ECO:0000313" key="7">
    <source>
        <dbReference type="EMBL" id="NWR52800.1"/>
    </source>
</evidence>
<dbReference type="InterPro" id="IPR000008">
    <property type="entry name" value="C2_dom"/>
</dbReference>
<evidence type="ECO:0000256" key="2">
    <source>
        <dbReference type="ARBA" id="ARBA00023054"/>
    </source>
</evidence>
<comment type="caution">
    <text evidence="7">The sequence shown here is derived from an EMBL/GenBank/DDBJ whole genome shotgun (WGS) entry which is preliminary data.</text>
</comment>
<dbReference type="PROSITE" id="PS50004">
    <property type="entry name" value="C2"/>
    <property type="match status" value="1"/>
</dbReference>
<evidence type="ECO:0000256" key="3">
    <source>
        <dbReference type="ARBA" id="ARBA00068693"/>
    </source>
</evidence>
<keyword evidence="2 4" id="KW-0175">Coiled coil</keyword>
<dbReference type="SUPFAM" id="SSF49562">
    <property type="entry name" value="C2 domain (Calcium/lipid-binding domain, CaLB)"/>
    <property type="match status" value="1"/>
</dbReference>
<dbReference type="Pfam" id="PF00168">
    <property type="entry name" value="C2"/>
    <property type="match status" value="1"/>
</dbReference>
<sequence>QLGLFVDFNPEEMLLGAEEGEDDGDLEAELAAITGAKVKEGKPKPKVKTPLPMDHIEKMAAECMKELNEDEEEDADDENLEEDTDLLAELQEVLGEEGETGSCEDEMTEPSPSEPEDELPELQSQVGMNFVFLTVLLNHFCRLQQTLEGRIADYRTAISNARESGESAKIRRYERGLRTLETMLAAVKKGKKINEEEMPPPVATGKKSLQGHAAADPAVETGTVICEEKQLQPCFNAASSLVFHCLILPDPQHSSTRAILLMRQKEYKLAALKAKQQGDLEKAKEYMKAGKKFNVVLEALDSGQPIDLQNMPPSPQGKACLQETFSEVFLCCNGMILHLIAKLLKELGICLQQPRTVLEALQQRLEKYRAAAAQAKASGDDRKGRMHDRIAKQYQDAIRAHKAGRKVNFSELPVPPGFPPLPGVAATDGGSTIAAVLESASKLANMEENDEEEENEPLPQAPVAKKPTQAVKPTPVPSAAAQERSPERLKRAATSSTPDKAESTDQLPPAVREQLEFLENRKKQYLKAAIKAKRENNLEQAKTYLRTAKGLDLKIEQAKSGKTVDISKLPSPPTDDEGDFIFVHHEDVRLSQKADEVYAQLVKLLKDQHERCLQYSKQFMHLGNVAETTRFEKLAQGCKKDMEILQLARAQGMDPPSHHFEERTFKMIRIFSDLNSTEMHLLIVRGINLPAPPGVSPRDLDAFVKFEFQYPSAEQPQKSKTPVINNNNCPEYNQLFKLNINRNHRGFRRAIRSKGIKFEVFHKGSFFRSDKHVGTAHLKLDKLESECEVREIIEIFDGRKPTGGKLEVKVRLREPLSGQDLQTVTENWLVLE</sequence>
<dbReference type="InterPro" id="IPR006608">
    <property type="entry name" value="CC2D1A/B_DM14"/>
</dbReference>
<proteinExistence type="inferred from homology"/>
<dbReference type="GO" id="GO:0001227">
    <property type="term" value="F:DNA-binding transcription repressor activity, RNA polymerase II-specific"/>
    <property type="evidence" value="ECO:0007669"/>
    <property type="project" value="InterPro"/>
</dbReference>
<dbReference type="AlphaFoldDB" id="A0A7K4Y199"/>
<dbReference type="CDD" id="cd08690">
    <property type="entry name" value="C2_Freud-1"/>
    <property type="match status" value="1"/>
</dbReference>
<comment type="similarity">
    <text evidence="1">Belongs to the CC2D1 family.</text>
</comment>
<accession>A0A7K4Y199</accession>
<dbReference type="InterPro" id="IPR037772">
    <property type="entry name" value="C2_Freud"/>
</dbReference>
<reference evidence="7 8" key="1">
    <citation type="submission" date="2019-09" db="EMBL/GenBank/DDBJ databases">
        <title>Bird 10,000 Genomes (B10K) Project - Family phase.</title>
        <authorList>
            <person name="Zhang G."/>
        </authorList>
    </citation>
    <scope>NUCLEOTIDE SEQUENCE [LARGE SCALE GENOMIC DNA]</scope>
    <source>
        <strain evidence="7">B10K-DU-001-18</strain>
        <tissue evidence="7">Muscle</tissue>
    </source>
</reference>
<evidence type="ECO:0000256" key="5">
    <source>
        <dbReference type="SAM" id="MobiDB-lite"/>
    </source>
</evidence>
<dbReference type="SMART" id="SM00685">
    <property type="entry name" value="DM14"/>
    <property type="match status" value="4"/>
</dbReference>
<evidence type="ECO:0000259" key="6">
    <source>
        <dbReference type="PROSITE" id="PS50004"/>
    </source>
</evidence>